<evidence type="ECO:0000256" key="5">
    <source>
        <dbReference type="ARBA" id="ARBA00022898"/>
    </source>
</evidence>
<dbReference type="EC" id="4.3.1.19" evidence="4"/>
<feature type="domain" description="Tryptophan synthase beta chain-like PALP" evidence="9">
    <location>
        <begin position="23"/>
        <end position="308"/>
    </location>
</feature>
<dbReference type="Pfam" id="PF00291">
    <property type="entry name" value="PALP"/>
    <property type="match status" value="1"/>
</dbReference>
<dbReference type="Gene3D" id="3.40.50.1100">
    <property type="match status" value="2"/>
</dbReference>
<dbReference type="GO" id="GO:0006565">
    <property type="term" value="P:L-serine catabolic process"/>
    <property type="evidence" value="ECO:0007669"/>
    <property type="project" value="TreeGrafter"/>
</dbReference>
<evidence type="ECO:0000256" key="4">
    <source>
        <dbReference type="ARBA" id="ARBA00012096"/>
    </source>
</evidence>
<evidence type="ECO:0000256" key="3">
    <source>
        <dbReference type="ARBA" id="ARBA00010869"/>
    </source>
</evidence>
<comment type="cofactor">
    <cofactor evidence="2">
        <name>pyridoxal 5'-phosphate</name>
        <dbReference type="ChEBI" id="CHEBI:597326"/>
    </cofactor>
</comment>
<comment type="similarity">
    <text evidence="3">Belongs to the serine/threonine dehydratase family.</text>
</comment>
<dbReference type="SUPFAM" id="SSF53686">
    <property type="entry name" value="Tryptophan synthase beta subunit-like PLP-dependent enzymes"/>
    <property type="match status" value="1"/>
</dbReference>
<accession>A0A7C1FKS7</accession>
<dbReference type="FunFam" id="3.40.50.1100:FF:000005">
    <property type="entry name" value="Threonine dehydratase catabolic"/>
    <property type="match status" value="1"/>
</dbReference>
<evidence type="ECO:0000256" key="6">
    <source>
        <dbReference type="ARBA" id="ARBA00023239"/>
    </source>
</evidence>
<dbReference type="CDD" id="cd01562">
    <property type="entry name" value="Thr-dehyd"/>
    <property type="match status" value="1"/>
</dbReference>
<organism evidence="10">
    <name type="scientific">Caldilinea aerophila</name>
    <dbReference type="NCBI Taxonomy" id="133453"/>
    <lineage>
        <taxon>Bacteria</taxon>
        <taxon>Bacillati</taxon>
        <taxon>Chloroflexota</taxon>
        <taxon>Caldilineae</taxon>
        <taxon>Caldilineales</taxon>
        <taxon>Caldilineaceae</taxon>
        <taxon>Caldilinea</taxon>
    </lineage>
</organism>
<comment type="catalytic activity">
    <reaction evidence="1">
        <text>L-threonine = 2-oxobutanoate + NH4(+)</text>
        <dbReference type="Rhea" id="RHEA:22108"/>
        <dbReference type="ChEBI" id="CHEBI:16763"/>
        <dbReference type="ChEBI" id="CHEBI:28938"/>
        <dbReference type="ChEBI" id="CHEBI:57926"/>
        <dbReference type="EC" id="4.3.1.19"/>
    </reaction>
</comment>
<evidence type="ECO:0000313" key="10">
    <source>
        <dbReference type="EMBL" id="HDX33374.1"/>
    </source>
</evidence>
<dbReference type="GO" id="GO:0004794">
    <property type="term" value="F:threonine deaminase activity"/>
    <property type="evidence" value="ECO:0007669"/>
    <property type="project" value="UniProtKB-EC"/>
</dbReference>
<gene>
    <name evidence="10" type="ORF">ENQ20_18105</name>
</gene>
<comment type="function">
    <text evidence="7">Catalyzes the anaerobic formation of alpha-ketobutyrate and ammonia from threonine in a two-step reaction. The first step involved a dehydration of threonine and a production of enamine intermediates (aminocrotonate), which tautomerizes to its imine form (iminobutyrate). Both intermediates are unstable and short-lived. The second step is the nonenzymatic hydrolysis of the enamine/imine intermediates to form 2-ketobutyrate and free ammonia. In the low water environment of the cell, the second step is accelerated by RidA.</text>
</comment>
<keyword evidence="6" id="KW-0456">Lyase</keyword>
<evidence type="ECO:0000256" key="1">
    <source>
        <dbReference type="ARBA" id="ARBA00001274"/>
    </source>
</evidence>
<dbReference type="GO" id="GO:0003941">
    <property type="term" value="F:L-serine ammonia-lyase activity"/>
    <property type="evidence" value="ECO:0007669"/>
    <property type="project" value="TreeGrafter"/>
</dbReference>
<dbReference type="InterPro" id="IPR036052">
    <property type="entry name" value="TrpB-like_PALP_sf"/>
</dbReference>
<comment type="caution">
    <text evidence="10">The sequence shown here is derived from an EMBL/GenBank/DDBJ whole genome shotgun (WGS) entry which is preliminary data.</text>
</comment>
<reference evidence="10" key="1">
    <citation type="journal article" date="2020" name="mSystems">
        <title>Genome- and Community-Level Interaction Insights into Carbon Utilization and Element Cycling Functions of Hydrothermarchaeota in Hydrothermal Sediment.</title>
        <authorList>
            <person name="Zhou Z."/>
            <person name="Liu Y."/>
            <person name="Xu W."/>
            <person name="Pan J."/>
            <person name="Luo Z.H."/>
            <person name="Li M."/>
        </authorList>
    </citation>
    <scope>NUCLEOTIDE SEQUENCE [LARGE SCALE GENOMIC DNA]</scope>
    <source>
        <strain evidence="10">SpSt-289</strain>
    </source>
</reference>
<protein>
    <recommendedName>
        <fullName evidence="4">threonine ammonia-lyase</fullName>
        <ecNumber evidence="4">4.3.1.19</ecNumber>
    </recommendedName>
    <alternativeName>
        <fullName evidence="8">Threonine deaminase</fullName>
    </alternativeName>
</protein>
<dbReference type="GO" id="GO:0006567">
    <property type="term" value="P:L-threonine catabolic process"/>
    <property type="evidence" value="ECO:0007669"/>
    <property type="project" value="TreeGrafter"/>
</dbReference>
<dbReference type="EMBL" id="DSMG01000191">
    <property type="protein sequence ID" value="HDX33374.1"/>
    <property type="molecule type" value="Genomic_DNA"/>
</dbReference>
<dbReference type="PANTHER" id="PTHR48078:SF7">
    <property type="entry name" value="BLL6502 PROTEIN"/>
    <property type="match status" value="1"/>
</dbReference>
<keyword evidence="5" id="KW-0663">Pyridoxal phosphate</keyword>
<proteinExistence type="inferred from homology"/>
<dbReference type="InterPro" id="IPR050147">
    <property type="entry name" value="Ser/Thr_Dehydratase"/>
</dbReference>
<dbReference type="GO" id="GO:0009097">
    <property type="term" value="P:isoleucine biosynthetic process"/>
    <property type="evidence" value="ECO:0007669"/>
    <property type="project" value="TreeGrafter"/>
</dbReference>
<dbReference type="PANTHER" id="PTHR48078">
    <property type="entry name" value="THREONINE DEHYDRATASE, MITOCHONDRIAL-RELATED"/>
    <property type="match status" value="1"/>
</dbReference>
<dbReference type="AlphaFoldDB" id="A0A7C1FKS7"/>
<evidence type="ECO:0000259" key="9">
    <source>
        <dbReference type="Pfam" id="PF00291"/>
    </source>
</evidence>
<evidence type="ECO:0000256" key="8">
    <source>
        <dbReference type="ARBA" id="ARBA00031427"/>
    </source>
</evidence>
<dbReference type="InterPro" id="IPR001926">
    <property type="entry name" value="TrpB-like_PALP"/>
</dbReference>
<evidence type="ECO:0000256" key="7">
    <source>
        <dbReference type="ARBA" id="ARBA00025527"/>
    </source>
</evidence>
<evidence type="ECO:0000256" key="2">
    <source>
        <dbReference type="ARBA" id="ARBA00001933"/>
    </source>
</evidence>
<sequence>MIDVQTLPTFRDVLYARRVIAAHLPPTPLHHYPQLDTLLDATVYVKHENYQPIGAFKVRGGINFMAHLTAEERRRGVVTASTGNHGQSIAYAAQRFGVRAVIVVPEGANPVKVNAMRAYGAEVIFYGADFEESKRHCLTLEQEQGLRFISSGDEPLLIAGVATHTLEILESQPDVEIIFVPIGGGSGCAGTCLVAKTLKPQIQVIGVGAAGAPAAFLTWQARSERTAPIATRAAGLATGAPFMMPQAILWEHLDDFVLVEDAEMFQAMRLYLEKAKTLAEPAGAAPLAAALRLKERLIGKRIALILSGGNVSMEELALCLG</sequence>
<name>A0A7C1FKS7_9CHLR</name>